<feature type="region of interest" description="Disordered" evidence="1">
    <location>
        <begin position="66"/>
        <end position="86"/>
    </location>
</feature>
<sequence>MLAWRLPYQPTHVMLIGAGILNGTHGWELLSPERNLHNIVGFRGNRMKIKLYRTTKLLRVDAVKNLKGQKSKPGDTRDSHNTERQIDSDNHAGAHLLLGVVSGQGVLVLLLGGCCLSSASS</sequence>
<dbReference type="EMBL" id="VSRR010145751">
    <property type="protein sequence ID" value="MPD05386.1"/>
    <property type="molecule type" value="Genomic_DNA"/>
</dbReference>
<name>A0A5B7KEU2_PORTR</name>
<evidence type="ECO:0000313" key="2">
    <source>
        <dbReference type="EMBL" id="MPD05386.1"/>
    </source>
</evidence>
<dbReference type="Proteomes" id="UP000324222">
    <property type="component" value="Unassembled WGS sequence"/>
</dbReference>
<comment type="caution">
    <text evidence="2">The sequence shown here is derived from an EMBL/GenBank/DDBJ whole genome shotgun (WGS) entry which is preliminary data.</text>
</comment>
<evidence type="ECO:0000313" key="3">
    <source>
        <dbReference type="Proteomes" id="UP000324222"/>
    </source>
</evidence>
<reference evidence="2 3" key="1">
    <citation type="submission" date="2019-05" db="EMBL/GenBank/DDBJ databases">
        <title>Another draft genome of Portunus trituberculatus and its Hox gene families provides insights of decapod evolution.</title>
        <authorList>
            <person name="Jeong J.-H."/>
            <person name="Song I."/>
            <person name="Kim S."/>
            <person name="Choi T."/>
            <person name="Kim D."/>
            <person name="Ryu S."/>
            <person name="Kim W."/>
        </authorList>
    </citation>
    <scope>NUCLEOTIDE SEQUENCE [LARGE SCALE GENOMIC DNA]</scope>
    <source>
        <tissue evidence="2">Muscle</tissue>
    </source>
</reference>
<evidence type="ECO:0000256" key="1">
    <source>
        <dbReference type="SAM" id="MobiDB-lite"/>
    </source>
</evidence>
<keyword evidence="3" id="KW-1185">Reference proteome</keyword>
<proteinExistence type="predicted"/>
<feature type="compositionally biased region" description="Basic and acidic residues" evidence="1">
    <location>
        <begin position="72"/>
        <end position="86"/>
    </location>
</feature>
<organism evidence="2 3">
    <name type="scientific">Portunus trituberculatus</name>
    <name type="common">Swimming crab</name>
    <name type="synonym">Neptunus trituberculatus</name>
    <dbReference type="NCBI Taxonomy" id="210409"/>
    <lineage>
        <taxon>Eukaryota</taxon>
        <taxon>Metazoa</taxon>
        <taxon>Ecdysozoa</taxon>
        <taxon>Arthropoda</taxon>
        <taxon>Crustacea</taxon>
        <taxon>Multicrustacea</taxon>
        <taxon>Malacostraca</taxon>
        <taxon>Eumalacostraca</taxon>
        <taxon>Eucarida</taxon>
        <taxon>Decapoda</taxon>
        <taxon>Pleocyemata</taxon>
        <taxon>Brachyura</taxon>
        <taxon>Eubrachyura</taxon>
        <taxon>Portunoidea</taxon>
        <taxon>Portunidae</taxon>
        <taxon>Portuninae</taxon>
        <taxon>Portunus</taxon>
    </lineage>
</organism>
<accession>A0A5B7KEU2</accession>
<protein>
    <submittedName>
        <fullName evidence="2">Uncharacterized protein</fullName>
    </submittedName>
</protein>
<dbReference type="AlphaFoldDB" id="A0A5B7KEU2"/>
<gene>
    <name evidence="2" type="ORF">E2C01_101126</name>
</gene>